<evidence type="ECO:0000256" key="1">
    <source>
        <dbReference type="SAM" id="Phobius"/>
    </source>
</evidence>
<evidence type="ECO:0000313" key="4">
    <source>
        <dbReference type="Proteomes" id="UP001162131"/>
    </source>
</evidence>
<keyword evidence="1" id="KW-1133">Transmembrane helix</keyword>
<dbReference type="Pfam" id="PF02810">
    <property type="entry name" value="SEC-C"/>
    <property type="match status" value="1"/>
</dbReference>
<name>A0AAU9IW08_9CILI</name>
<feature type="transmembrane region" description="Helical" evidence="1">
    <location>
        <begin position="12"/>
        <end position="45"/>
    </location>
</feature>
<accession>A0AAU9IW08</accession>
<dbReference type="AlphaFoldDB" id="A0AAU9IW08"/>
<dbReference type="Proteomes" id="UP001162131">
    <property type="component" value="Unassembled WGS sequence"/>
</dbReference>
<evidence type="ECO:0000259" key="2">
    <source>
        <dbReference type="Pfam" id="PF10260"/>
    </source>
</evidence>
<dbReference type="SUPFAM" id="SSF103642">
    <property type="entry name" value="Sec-C motif"/>
    <property type="match status" value="1"/>
</dbReference>
<comment type="caution">
    <text evidence="3">The sequence shown here is derived from an EMBL/GenBank/DDBJ whole genome shotgun (WGS) entry which is preliminary data.</text>
</comment>
<keyword evidence="1" id="KW-0472">Membrane</keyword>
<feature type="domain" description="SAYSvFN" evidence="2">
    <location>
        <begin position="16"/>
        <end position="79"/>
    </location>
</feature>
<dbReference type="Gene3D" id="3.10.450.50">
    <property type="match status" value="1"/>
</dbReference>
<dbReference type="InterPro" id="IPR039159">
    <property type="entry name" value="SAYSD1"/>
</dbReference>
<keyword evidence="4" id="KW-1185">Reference proteome</keyword>
<dbReference type="PANTHER" id="PTHR13527:SF0">
    <property type="entry name" value="SAYSVFN DOMAIN-CONTAINING PROTEIN 1"/>
    <property type="match status" value="1"/>
</dbReference>
<evidence type="ECO:0000313" key="3">
    <source>
        <dbReference type="EMBL" id="CAG9316349.1"/>
    </source>
</evidence>
<proteinExistence type="predicted"/>
<dbReference type="InterPro" id="IPR004027">
    <property type="entry name" value="SEC_C_motif"/>
</dbReference>
<dbReference type="EMBL" id="CAJZBQ010000015">
    <property type="protein sequence ID" value="CAG9316349.1"/>
    <property type="molecule type" value="Genomic_DNA"/>
</dbReference>
<dbReference type="Pfam" id="PF10260">
    <property type="entry name" value="SAYSvFN"/>
    <property type="match status" value="1"/>
</dbReference>
<dbReference type="InterPro" id="IPR019387">
    <property type="entry name" value="SAYSvFN_dom"/>
</dbReference>
<reference evidence="3" key="1">
    <citation type="submission" date="2021-09" db="EMBL/GenBank/DDBJ databases">
        <authorList>
            <consortium name="AG Swart"/>
            <person name="Singh M."/>
            <person name="Singh A."/>
            <person name="Seah K."/>
            <person name="Emmerich C."/>
        </authorList>
    </citation>
    <scope>NUCLEOTIDE SEQUENCE</scope>
    <source>
        <strain evidence="3">ATCC30299</strain>
    </source>
</reference>
<protein>
    <recommendedName>
        <fullName evidence="2">SAYSvFN domain-containing protein</fullName>
    </recommendedName>
</protein>
<keyword evidence="1" id="KW-0812">Transmembrane</keyword>
<dbReference type="PANTHER" id="PTHR13527">
    <property type="entry name" value="SAYSVFN DOMAIN-CONTAINING PROTEIN 1"/>
    <property type="match status" value="1"/>
</dbReference>
<sequence length="132" mass="14620">MNSLSSYIANKTFIGIIIWLSSIYGFAILGIGELFVILSGIIFIFFNLGERKGVSAYSVFNDGCKKILGTSSASDLINQQTGQRKSTSKPEDYVEPSFIVRNQRLRNKPCPCGSGKKHKKCCLYAPEQDPED</sequence>
<gene>
    <name evidence="3" type="ORF">BSTOLATCC_MIC15780</name>
</gene>
<organism evidence="3 4">
    <name type="scientific">Blepharisma stoltei</name>
    <dbReference type="NCBI Taxonomy" id="1481888"/>
    <lineage>
        <taxon>Eukaryota</taxon>
        <taxon>Sar</taxon>
        <taxon>Alveolata</taxon>
        <taxon>Ciliophora</taxon>
        <taxon>Postciliodesmatophora</taxon>
        <taxon>Heterotrichea</taxon>
        <taxon>Heterotrichida</taxon>
        <taxon>Blepharismidae</taxon>
        <taxon>Blepharisma</taxon>
    </lineage>
</organism>